<reference evidence="6" key="1">
    <citation type="journal article" date="2020" name="Ecol. Evol.">
        <title>Genome structure and content of the rice root-knot nematode (Meloidogyne graminicola).</title>
        <authorList>
            <person name="Phan N.T."/>
            <person name="Danchin E.G.J."/>
            <person name="Klopp C."/>
            <person name="Perfus-Barbeoch L."/>
            <person name="Kozlowski D.K."/>
            <person name="Koutsovoulos G.D."/>
            <person name="Lopez-Roques C."/>
            <person name="Bouchez O."/>
            <person name="Zahm M."/>
            <person name="Besnard G."/>
            <person name="Bellafiore S."/>
        </authorList>
    </citation>
    <scope>NUCLEOTIDE SEQUENCE</scope>
    <source>
        <strain evidence="6">VN-18</strain>
    </source>
</reference>
<dbReference type="GO" id="GO:0006511">
    <property type="term" value="P:ubiquitin-dependent protein catabolic process"/>
    <property type="evidence" value="ECO:0007669"/>
    <property type="project" value="TreeGrafter"/>
</dbReference>
<dbReference type="SUPFAM" id="SSF57850">
    <property type="entry name" value="RING/U-box"/>
    <property type="match status" value="1"/>
</dbReference>
<dbReference type="OrthoDB" id="5823472at2759"/>
<keyword evidence="3" id="KW-0862">Zinc</keyword>
<dbReference type="GO" id="GO:0005634">
    <property type="term" value="C:nucleus"/>
    <property type="evidence" value="ECO:0007669"/>
    <property type="project" value="TreeGrafter"/>
</dbReference>
<dbReference type="PROSITE" id="PS50089">
    <property type="entry name" value="ZF_RING_2"/>
    <property type="match status" value="1"/>
</dbReference>
<dbReference type="EMBL" id="JABEBT010000192">
    <property type="protein sequence ID" value="KAF7625932.1"/>
    <property type="molecule type" value="Genomic_DNA"/>
</dbReference>
<evidence type="ECO:0000313" key="7">
    <source>
        <dbReference type="Proteomes" id="UP000605970"/>
    </source>
</evidence>
<dbReference type="GO" id="GO:0061630">
    <property type="term" value="F:ubiquitin protein ligase activity"/>
    <property type="evidence" value="ECO:0007669"/>
    <property type="project" value="TreeGrafter"/>
</dbReference>
<dbReference type="Pfam" id="PF17123">
    <property type="entry name" value="zf-RING_11"/>
    <property type="match status" value="1"/>
</dbReference>
<evidence type="ECO:0000259" key="5">
    <source>
        <dbReference type="PROSITE" id="PS50089"/>
    </source>
</evidence>
<dbReference type="Gene3D" id="3.30.40.10">
    <property type="entry name" value="Zinc/RING finger domain, C3HC4 (zinc finger)"/>
    <property type="match status" value="1"/>
</dbReference>
<comment type="caution">
    <text evidence="6">The sequence shown here is derived from an EMBL/GenBank/DDBJ whole genome shotgun (WGS) entry which is preliminary data.</text>
</comment>
<proteinExistence type="predicted"/>
<dbReference type="GO" id="GO:0008270">
    <property type="term" value="F:zinc ion binding"/>
    <property type="evidence" value="ECO:0007669"/>
    <property type="project" value="UniProtKB-KW"/>
</dbReference>
<keyword evidence="1" id="KW-0479">Metal-binding</keyword>
<dbReference type="InterPro" id="IPR051834">
    <property type="entry name" value="RING_finger_E3_ligase"/>
</dbReference>
<dbReference type="InterPro" id="IPR013083">
    <property type="entry name" value="Znf_RING/FYVE/PHD"/>
</dbReference>
<name>A0A8S9ZB05_9BILA</name>
<keyword evidence="2 4" id="KW-0863">Zinc-finger</keyword>
<evidence type="ECO:0000256" key="1">
    <source>
        <dbReference type="ARBA" id="ARBA00022723"/>
    </source>
</evidence>
<dbReference type="PANTHER" id="PTHR45931:SF3">
    <property type="entry name" value="RING ZINC FINGER-CONTAINING PROTEIN"/>
    <property type="match status" value="1"/>
</dbReference>
<protein>
    <submittedName>
        <fullName evidence="6">RING-type domain-containing protein</fullName>
    </submittedName>
</protein>
<gene>
    <name evidence="6" type="ORF">Mgra_00009879</name>
</gene>
<dbReference type="Proteomes" id="UP000605970">
    <property type="component" value="Unassembled WGS sequence"/>
</dbReference>
<organism evidence="6 7">
    <name type="scientific">Meloidogyne graminicola</name>
    <dbReference type="NCBI Taxonomy" id="189291"/>
    <lineage>
        <taxon>Eukaryota</taxon>
        <taxon>Metazoa</taxon>
        <taxon>Ecdysozoa</taxon>
        <taxon>Nematoda</taxon>
        <taxon>Chromadorea</taxon>
        <taxon>Rhabditida</taxon>
        <taxon>Tylenchina</taxon>
        <taxon>Tylenchomorpha</taxon>
        <taxon>Tylenchoidea</taxon>
        <taxon>Meloidogynidae</taxon>
        <taxon>Meloidogyninae</taxon>
        <taxon>Meloidogyne</taxon>
    </lineage>
</organism>
<dbReference type="AlphaFoldDB" id="A0A8S9ZB05"/>
<evidence type="ECO:0000256" key="2">
    <source>
        <dbReference type="ARBA" id="ARBA00022771"/>
    </source>
</evidence>
<sequence length="111" mass="12914">MKKQQLIIILKLNLMEKIMFIALKKINFSTTLYFEGTDEYNKLYECTKIIWVVTAYEVDKNGSHGKEIKFDSNLIENKEVCSVCITKFASGNDVNITPCNHIFHIDCIETW</sequence>
<evidence type="ECO:0000256" key="3">
    <source>
        <dbReference type="ARBA" id="ARBA00022833"/>
    </source>
</evidence>
<dbReference type="PANTHER" id="PTHR45931">
    <property type="entry name" value="SI:CH211-59O9.10"/>
    <property type="match status" value="1"/>
</dbReference>
<evidence type="ECO:0000256" key="4">
    <source>
        <dbReference type="PROSITE-ProRule" id="PRU00175"/>
    </source>
</evidence>
<feature type="domain" description="RING-type" evidence="5">
    <location>
        <begin position="81"/>
        <end position="111"/>
    </location>
</feature>
<keyword evidence="7" id="KW-1185">Reference proteome</keyword>
<dbReference type="InterPro" id="IPR001841">
    <property type="entry name" value="Znf_RING"/>
</dbReference>
<accession>A0A8S9ZB05</accession>
<evidence type="ECO:0000313" key="6">
    <source>
        <dbReference type="EMBL" id="KAF7625932.1"/>
    </source>
</evidence>